<evidence type="ECO:0000256" key="2">
    <source>
        <dbReference type="ARBA" id="ARBA00023002"/>
    </source>
</evidence>
<dbReference type="Proteomes" id="UP001473424">
    <property type="component" value="Chromosome"/>
</dbReference>
<dbReference type="EC" id="1.8.4.12" evidence="1"/>
<comment type="catalytic activity">
    <reaction evidence="3">
        <text>L-methionyl-[protein] + [thioredoxin]-disulfide + H2O = L-methionyl-(R)-S-oxide-[protein] + [thioredoxin]-dithiol</text>
        <dbReference type="Rhea" id="RHEA:24164"/>
        <dbReference type="Rhea" id="RHEA-COMP:10698"/>
        <dbReference type="Rhea" id="RHEA-COMP:10700"/>
        <dbReference type="Rhea" id="RHEA-COMP:12313"/>
        <dbReference type="Rhea" id="RHEA-COMP:12314"/>
        <dbReference type="ChEBI" id="CHEBI:15377"/>
        <dbReference type="ChEBI" id="CHEBI:16044"/>
        <dbReference type="ChEBI" id="CHEBI:29950"/>
        <dbReference type="ChEBI" id="CHEBI:45764"/>
        <dbReference type="ChEBI" id="CHEBI:50058"/>
        <dbReference type="EC" id="1.8.4.12"/>
    </reaction>
</comment>
<dbReference type="RefSeq" id="WP_353306206.1">
    <property type="nucleotide sequence ID" value="NZ_AP028955.1"/>
</dbReference>
<evidence type="ECO:0000259" key="4">
    <source>
        <dbReference type="PROSITE" id="PS51790"/>
    </source>
</evidence>
<sequence length="146" mass="16901">MKQKRKIKTINELTTLQYEVIINSVTELPFKNKYWDNKEKGIYVDILSGEPLFASSDKCNFGHGWPSFTRPISEIVILKKEDNTNLMLQLTEVRSKKNDIHLGHVFKDGPQKEGGLRYCINSAALRFIPLSEIITEGYEEYLSYIK</sequence>
<protein>
    <recommendedName>
        <fullName evidence="1">peptide-methionine (R)-S-oxide reductase</fullName>
        <ecNumber evidence="1">1.8.4.12</ecNumber>
    </recommendedName>
</protein>
<dbReference type="Gene3D" id="2.170.150.20">
    <property type="entry name" value="Peptide methionine sulfoxide reductase"/>
    <property type="match status" value="1"/>
</dbReference>
<keyword evidence="2" id="KW-0560">Oxidoreductase</keyword>
<accession>A0ABN7BX88</accession>
<reference evidence="6" key="1">
    <citation type="journal article" date="2024" name="FEMS Microbiol. Lett.">
        <title>Genomic insights into Spiroplasma endosymbionts that induce male-killing and protective phenotypes in the pea aphid.</title>
        <authorList>
            <person name="Arai H."/>
            <person name="Legeai F."/>
            <person name="Kageyama D."/>
            <person name="Sugio A."/>
            <person name="Simon J.C."/>
        </authorList>
    </citation>
    <scope>NUCLEOTIDE SEQUENCE [LARGE SCALE GENOMIC DNA]</scope>
    <source>
        <strain evidence="6">sAp269</strain>
    </source>
</reference>
<gene>
    <name evidence="5" type="ORF">SAP269_19990</name>
</gene>
<organism evidence="5 6">
    <name type="scientific">Spiroplasma ixodetis</name>
    <dbReference type="NCBI Taxonomy" id="2141"/>
    <lineage>
        <taxon>Bacteria</taxon>
        <taxon>Bacillati</taxon>
        <taxon>Mycoplasmatota</taxon>
        <taxon>Mollicutes</taxon>
        <taxon>Entomoplasmatales</taxon>
        <taxon>Spiroplasmataceae</taxon>
        <taxon>Spiroplasma</taxon>
    </lineage>
</organism>
<dbReference type="SUPFAM" id="SSF51316">
    <property type="entry name" value="Mss4-like"/>
    <property type="match status" value="1"/>
</dbReference>
<proteinExistence type="predicted"/>
<dbReference type="PANTHER" id="PTHR10173:SF59">
    <property type="entry name" value="PEPTIDE METHIONINE SULFOXIDE REDUCTASE MSRA_MSRB"/>
    <property type="match status" value="1"/>
</dbReference>
<dbReference type="EMBL" id="AP028955">
    <property type="protein sequence ID" value="BET39410.1"/>
    <property type="molecule type" value="Genomic_DNA"/>
</dbReference>
<feature type="domain" description="MsrB" evidence="4">
    <location>
        <begin position="6"/>
        <end position="130"/>
    </location>
</feature>
<dbReference type="NCBIfam" id="TIGR00357">
    <property type="entry name" value="peptide-methionine (R)-S-oxide reductase MsrB"/>
    <property type="match status" value="1"/>
</dbReference>
<evidence type="ECO:0000313" key="6">
    <source>
        <dbReference type="Proteomes" id="UP001473424"/>
    </source>
</evidence>
<name>A0ABN7BX88_9MOLU</name>
<dbReference type="Pfam" id="PF01641">
    <property type="entry name" value="SelR"/>
    <property type="match status" value="1"/>
</dbReference>
<dbReference type="PROSITE" id="PS51790">
    <property type="entry name" value="MSRB"/>
    <property type="match status" value="1"/>
</dbReference>
<dbReference type="InterPro" id="IPR011057">
    <property type="entry name" value="Mss4-like_sf"/>
</dbReference>
<evidence type="ECO:0000256" key="1">
    <source>
        <dbReference type="ARBA" id="ARBA00012499"/>
    </source>
</evidence>
<evidence type="ECO:0000313" key="5">
    <source>
        <dbReference type="EMBL" id="BET39410.1"/>
    </source>
</evidence>
<dbReference type="InterPro" id="IPR028427">
    <property type="entry name" value="Met_Sox_Rdtase_MsrB"/>
</dbReference>
<evidence type="ECO:0000256" key="3">
    <source>
        <dbReference type="ARBA" id="ARBA00048488"/>
    </source>
</evidence>
<keyword evidence="6" id="KW-1185">Reference proteome</keyword>
<dbReference type="InterPro" id="IPR002579">
    <property type="entry name" value="Met_Sox_Rdtase_MsrB_dom"/>
</dbReference>
<dbReference type="PANTHER" id="PTHR10173">
    <property type="entry name" value="METHIONINE SULFOXIDE REDUCTASE"/>
    <property type="match status" value="1"/>
</dbReference>